<dbReference type="Proteomes" id="UP000182229">
    <property type="component" value="Unassembled WGS sequence"/>
</dbReference>
<proteinExistence type="predicted"/>
<dbReference type="EMBL" id="MPIN01000003">
    <property type="protein sequence ID" value="OJH40105.1"/>
    <property type="molecule type" value="Genomic_DNA"/>
</dbReference>
<accession>A0A1L9BCX2</accession>
<protein>
    <submittedName>
        <fullName evidence="1">Uncharacterized protein</fullName>
    </submittedName>
</protein>
<evidence type="ECO:0000313" key="2">
    <source>
        <dbReference type="Proteomes" id="UP000182229"/>
    </source>
</evidence>
<evidence type="ECO:0000313" key="1">
    <source>
        <dbReference type="EMBL" id="OJH40105.1"/>
    </source>
</evidence>
<dbReference type="STRING" id="83449.BON30_13680"/>
<gene>
    <name evidence="1" type="ORF">BON30_13680</name>
</gene>
<sequence length="402" mass="44542">MTGERYTHRGSPAVERTISELVTRAGALLSQRFAPGELLTLALIGGYGRGEGGVDRVGGQERPHNNLDLMLVVQHAPPAGLKAELDRALEPLRTEYQVGIDMGLVTLSSLRRAPCRVMWYDVRHGHKTILGDANLLPSLERFRVESILPEDVRDLLINRGTLLVINELLLARGELNEEARRALIRHTVKAIIGYGDALLFFRGAYHWSYVEKRRRMAGRTDVPEAFRRLYEEASAFRFEPDYAGFAERDLRAWMTETRTQLAAVHLACEAARLGVPALDWSDYPKRALRHALVEGGLDARAWLHKLRAGLKSPPAVPVKLGKRARLGLRLGGARGLMAAVFPYVTYGAPGAGREFARQALGAASTSDIDLQRAYLRFWGSAGDPNFIHTARKLGLTLEDSPS</sequence>
<name>A0A1L9BCX2_9BACT</name>
<dbReference type="RefSeq" id="WP_071898740.1">
    <property type="nucleotide sequence ID" value="NZ_MPIN01000003.1"/>
</dbReference>
<keyword evidence="2" id="KW-1185">Reference proteome</keyword>
<dbReference type="AlphaFoldDB" id="A0A1L9BCX2"/>
<reference evidence="2" key="1">
    <citation type="submission" date="2016-11" db="EMBL/GenBank/DDBJ databases">
        <authorList>
            <person name="Shukria A."/>
            <person name="Stevens D.C."/>
        </authorList>
    </citation>
    <scope>NUCLEOTIDE SEQUENCE [LARGE SCALE GENOMIC DNA]</scope>
    <source>
        <strain evidence="2">Cbfe23</strain>
    </source>
</reference>
<organism evidence="1 2">
    <name type="scientific">Cystobacter ferrugineus</name>
    <dbReference type="NCBI Taxonomy" id="83449"/>
    <lineage>
        <taxon>Bacteria</taxon>
        <taxon>Pseudomonadati</taxon>
        <taxon>Myxococcota</taxon>
        <taxon>Myxococcia</taxon>
        <taxon>Myxococcales</taxon>
        <taxon>Cystobacterineae</taxon>
        <taxon>Archangiaceae</taxon>
        <taxon>Cystobacter</taxon>
    </lineage>
</organism>
<dbReference type="OrthoDB" id="5487354at2"/>
<comment type="caution">
    <text evidence="1">The sequence shown here is derived from an EMBL/GenBank/DDBJ whole genome shotgun (WGS) entry which is preliminary data.</text>
</comment>
<reference evidence="1 2" key="2">
    <citation type="submission" date="2016-12" db="EMBL/GenBank/DDBJ databases">
        <title>Draft Genome Sequence of Cystobacter ferrugineus Strain Cbfe23.</title>
        <authorList>
            <person name="Akbar S."/>
            <person name="Dowd S.E."/>
            <person name="Stevens D.C."/>
        </authorList>
    </citation>
    <scope>NUCLEOTIDE SEQUENCE [LARGE SCALE GENOMIC DNA]</scope>
    <source>
        <strain evidence="1 2">Cbfe23</strain>
    </source>
</reference>